<protein>
    <recommendedName>
        <fullName evidence="2">ClpXP adapter protein SpxH</fullName>
    </recommendedName>
</protein>
<gene>
    <name evidence="2" type="primary">spxH</name>
    <name evidence="3" type="ORF">SAMN05216231_2919</name>
</gene>
<name>A0A1H1EKC9_9BACI</name>
<dbReference type="AlphaFoldDB" id="A0A1H1EKC9"/>
<keyword evidence="4" id="KW-1185">Reference proteome</keyword>
<sequence length="298" mass="34460">MSWSQSGLISSKSTNTSAKYSYFDFVKKPIEIYVFVDPLCPECWSLEPYLKKLSIEYGRFFTIRPIISGHLNTLNKDKFDKPKRLKDIWEKTANRTGMSCDGDLWIENPVSSPWIASLAIKAAELQGKKAGRIFLRKIQENVFLKKKNISDEAVLMECAKQSNLDIDEFEDDLYSTSAKKAFQCDLKLTKEMEVDYIPTIVFFNQASEEEGIKISGLYPYDIYVQVLKQILQKDPVPSSKPPLENFLKNYGVVGNKEISVVYDWTTAKTEKEMKKLLLRRSVEKIPVKYGTFWRYNDE</sequence>
<evidence type="ECO:0000313" key="4">
    <source>
        <dbReference type="Proteomes" id="UP000199444"/>
    </source>
</evidence>
<keyword evidence="3" id="KW-0413">Isomerase</keyword>
<proteinExistence type="inferred from homology"/>
<dbReference type="InterPro" id="IPR046404">
    <property type="entry name" value="Adapter_SpxH"/>
</dbReference>
<dbReference type="PANTHER" id="PTHR13887:SF47">
    <property type="entry name" value="CLPXP ADAPTER PROTEIN SPXH"/>
    <property type="match status" value="1"/>
</dbReference>
<dbReference type="EMBL" id="FNKD01000003">
    <property type="protein sequence ID" value="SDQ88909.1"/>
    <property type="molecule type" value="Genomic_DNA"/>
</dbReference>
<comment type="function">
    <text evidence="2">Adapter protein required for efficient degradation of Spx by ClpXP under non-stress conditions. Interaction with Spx stabilizes Spx and exposes the C-terminus of Spx for recognition and proteolysis by ClpXP.</text>
</comment>
<evidence type="ECO:0000256" key="2">
    <source>
        <dbReference type="HAMAP-Rule" id="MF_02245"/>
    </source>
</evidence>
<dbReference type="STRING" id="553311.SAMN05216231_2919"/>
<dbReference type="CDD" id="cd03025">
    <property type="entry name" value="DsbA_FrnE_like"/>
    <property type="match status" value="1"/>
</dbReference>
<dbReference type="Gene3D" id="3.40.30.10">
    <property type="entry name" value="Glutaredoxin"/>
    <property type="match status" value="1"/>
</dbReference>
<dbReference type="GO" id="GO:0005737">
    <property type="term" value="C:cytoplasm"/>
    <property type="evidence" value="ECO:0007669"/>
    <property type="project" value="UniProtKB-SubCell"/>
</dbReference>
<dbReference type="RefSeq" id="WP_092493694.1">
    <property type="nucleotide sequence ID" value="NZ_FNKD01000003.1"/>
</dbReference>
<dbReference type="GO" id="GO:0016853">
    <property type="term" value="F:isomerase activity"/>
    <property type="evidence" value="ECO:0007669"/>
    <property type="project" value="UniProtKB-KW"/>
</dbReference>
<dbReference type="InterPro" id="IPR036249">
    <property type="entry name" value="Thioredoxin-like_sf"/>
</dbReference>
<dbReference type="Proteomes" id="UP000199444">
    <property type="component" value="Unassembled WGS sequence"/>
</dbReference>
<organism evidence="3 4">
    <name type="scientific">Virgibacillus salinus</name>
    <dbReference type="NCBI Taxonomy" id="553311"/>
    <lineage>
        <taxon>Bacteria</taxon>
        <taxon>Bacillati</taxon>
        <taxon>Bacillota</taxon>
        <taxon>Bacilli</taxon>
        <taxon>Bacillales</taxon>
        <taxon>Bacillaceae</taxon>
        <taxon>Virgibacillus</taxon>
    </lineage>
</organism>
<dbReference type="Pfam" id="PF13743">
    <property type="entry name" value="Thioredoxin_5"/>
    <property type="match status" value="1"/>
</dbReference>
<accession>A0A1H1EKC9</accession>
<dbReference type="PANTHER" id="PTHR13887">
    <property type="entry name" value="GLUTATHIONE S-TRANSFERASE KAPPA"/>
    <property type="match status" value="1"/>
</dbReference>
<evidence type="ECO:0000256" key="1">
    <source>
        <dbReference type="ARBA" id="ARBA00022490"/>
    </source>
</evidence>
<comment type="subunit">
    <text evidence="2">Interacts with Spx.</text>
</comment>
<dbReference type="HAMAP" id="MF_02245">
    <property type="entry name" value="Adapter_SpxH"/>
    <property type="match status" value="1"/>
</dbReference>
<evidence type="ECO:0000313" key="3">
    <source>
        <dbReference type="EMBL" id="SDQ88909.1"/>
    </source>
</evidence>
<comment type="similarity">
    <text evidence="2">Belongs to the SpxH family.</text>
</comment>
<dbReference type="SUPFAM" id="SSF52833">
    <property type="entry name" value="Thioredoxin-like"/>
    <property type="match status" value="1"/>
</dbReference>
<keyword evidence="1 2" id="KW-0963">Cytoplasm</keyword>
<reference evidence="3 4" key="1">
    <citation type="submission" date="2016-10" db="EMBL/GenBank/DDBJ databases">
        <authorList>
            <person name="de Groot N.N."/>
        </authorList>
    </citation>
    <scope>NUCLEOTIDE SEQUENCE [LARGE SCALE GENOMIC DNA]</scope>
    <source>
        <strain evidence="3 4">CGMCC 1.10449</strain>
    </source>
</reference>
<comment type="subcellular location">
    <subcellularLocation>
        <location evidence="2">Cytoplasm</location>
    </subcellularLocation>
</comment>